<dbReference type="RefSeq" id="WP_344235999.1">
    <property type="nucleotide sequence ID" value="NZ_BAAAHH010000001.1"/>
</dbReference>
<feature type="compositionally biased region" description="Basic and acidic residues" evidence="1">
    <location>
        <begin position="940"/>
        <end position="949"/>
    </location>
</feature>
<comment type="caution">
    <text evidence="2">The sequence shown here is derived from an EMBL/GenBank/DDBJ whole genome shotgun (WGS) entry which is preliminary data.</text>
</comment>
<organism evidence="2 3">
    <name type="scientific">Actinocorallia libanotica</name>
    <dbReference type="NCBI Taxonomy" id="46162"/>
    <lineage>
        <taxon>Bacteria</taxon>
        <taxon>Bacillati</taxon>
        <taxon>Actinomycetota</taxon>
        <taxon>Actinomycetes</taxon>
        <taxon>Streptosporangiales</taxon>
        <taxon>Thermomonosporaceae</taxon>
        <taxon>Actinocorallia</taxon>
    </lineage>
</organism>
<sequence>MNGVRELLAAGAILPVGTEDAGEEAVPLTARRYRHPALDDRVVVRLVDAGLGRGEDSAAEFLGLETAKDPVTVGLGRRGSLGFPEWVLVHRPEDGHHALDIVPEMERIAQRATVKPKAALDAFQELAGRLASSVPHLLPTFYERAARAFLAAENLAYAAQMFNHARKAEVEHALPIDEERLDAVFLEFALAGALQVKAICAYGKELSHRVPADEALRRFTALCVQRTAAGLEPSLQTATELRRLAKAAGADVQAAEGDYLAEMLACPVTARAAAGWWKAHRKALVALAKERPEIRGTLLNMEPADKELPGLWMELLEESGAVAALIDPKSVLEEARPEGGSIDWLNRLVDCFWMHQGAPVPGLLSLVERMADQLKVELGVRGGKLAPPPHLDLLDLLLELGVPVEDPDPGHSLHLKRWADAEERRDLSALAADPRFLECFHYNADCLWWDETYVLHRLAVSPGGGRLLAGWMDSTARESIVPGLPGLPDALEQLGRLSGEVLALAEDAVRETVTTDLASVLVRTLRAGLFDELGWPAWEEALEELVGDGRFVDVRVADAWPYLIVSGGRQVRVIGAEGAVLVHDVQTPSPDMYADPGFSYVDGELLVHWLPVAWENDRIGYWHTAPDRCGPISGHAAESQTMYWYRRTSPLGLPMPEGGLTTGAGVLRRGDTVLPPSRYVISDGTSYWVKSEGEDEPWYEYDPANGTDGQRGMPPFLAEATRGLSDGSTLADGRMLPLASAEATPFGAPVDGVLGWRVVKLPDGSYRGEDLAGNTVTVPERRLPFHTLFLPGADEPRVLVRDEYRFELLDPDGVVTAKVDANKVAEPFAAGTELLPPVHYWHCMRPRDPRGSQALRRIDRETAASLLKTAVDGEDIAEAVRRLVPDVTHEALIAGIAGVVRFAAGQQRTLDKVARRLEDALPQERKEERQAAPPPAAPPQEKKAVDPSDKRINMAVEGLGYGKVYIRGDERAGALQALRGTARFTAAGDPEEDPLPALHLDGPELPETTVAIADMVGGIRNVAYRAVSALNPAEDREALATLLEAFGELGLIGDAERHGRWRRFVLHLDRGTVEPYGKTRTSNGNGLLAMKDSAFLVVTDHHIPYYDKFTGLFYDPSGRFELPDAYEVFSSDSASELEDALLAPRLLAEAAERGPAPWFPEAAEEFARLTGVVPAMAKLVVAGMPNVKEWERDFLPPEVRDILGLKVADAAAAKEELLALGAGVRRALVDALVPAEPSRLWTDGPDVAAAAEVWNTRVGRRVPVPEGLMAEAVKDVRIDWHHGLAMAALLDPPSAPELNRDLEWVVRSSSVSPKDEKEAGFTTRTLFGAVALTAWLAHRLPAGDLLRERLPAALAAVRDRLAHPGLMLPTGKDIHLGRLRRMTGPPTEVHDDHERYGAVVVPTGWDEEIRPAIDPKLLGETGNDPYAALLHGVSAELLAAELAVRAVRDERFAALLADPGDPAAGERAADGTWWPQDPTRSVPDLVAGAAERYGLSADAAAVYLMLLAMPDPTDRDTVRWTGWKPARLKAARAELAVTDLVVEAKRSRAGRSLFLPCGWMELPSPHVPLEEWKLSSFPLAGTAKAKAPLGVVAPTAPVADLYREAWRRATEGDGPRFVDVEIPQGRRR</sequence>
<dbReference type="EMBL" id="BAAAHH010000001">
    <property type="protein sequence ID" value="GAA0937293.1"/>
    <property type="molecule type" value="Genomic_DNA"/>
</dbReference>
<evidence type="ECO:0000256" key="1">
    <source>
        <dbReference type="SAM" id="MobiDB-lite"/>
    </source>
</evidence>
<accession>A0ABN1Q4D9</accession>
<evidence type="ECO:0000313" key="2">
    <source>
        <dbReference type="EMBL" id="GAA0937293.1"/>
    </source>
</evidence>
<proteinExistence type="predicted"/>
<gene>
    <name evidence="2" type="ORF">GCM10009550_03950</name>
</gene>
<evidence type="ECO:0000313" key="3">
    <source>
        <dbReference type="Proteomes" id="UP001500665"/>
    </source>
</evidence>
<keyword evidence="2" id="KW-0238">DNA-binding</keyword>
<dbReference type="GO" id="GO:0003677">
    <property type="term" value="F:DNA binding"/>
    <property type="evidence" value="ECO:0007669"/>
    <property type="project" value="UniProtKB-KW"/>
</dbReference>
<protein>
    <submittedName>
        <fullName evidence="2">DNA-binding protein</fullName>
    </submittedName>
</protein>
<keyword evidence="3" id="KW-1185">Reference proteome</keyword>
<feature type="region of interest" description="Disordered" evidence="1">
    <location>
        <begin position="922"/>
        <end position="949"/>
    </location>
</feature>
<reference evidence="2 3" key="1">
    <citation type="journal article" date="2019" name="Int. J. Syst. Evol. Microbiol.">
        <title>The Global Catalogue of Microorganisms (GCM) 10K type strain sequencing project: providing services to taxonomists for standard genome sequencing and annotation.</title>
        <authorList>
            <consortium name="The Broad Institute Genomics Platform"/>
            <consortium name="The Broad Institute Genome Sequencing Center for Infectious Disease"/>
            <person name="Wu L."/>
            <person name="Ma J."/>
        </authorList>
    </citation>
    <scope>NUCLEOTIDE SEQUENCE [LARGE SCALE GENOMIC DNA]</scope>
    <source>
        <strain evidence="2 3">JCM 10696</strain>
    </source>
</reference>
<name>A0ABN1Q4D9_9ACTN</name>
<dbReference type="Proteomes" id="UP001500665">
    <property type="component" value="Unassembled WGS sequence"/>
</dbReference>